<evidence type="ECO:0000259" key="9">
    <source>
        <dbReference type="SMART" id="SM00387"/>
    </source>
</evidence>
<organism evidence="10 11">
    <name type="scientific">Saccharothrix carnea</name>
    <dbReference type="NCBI Taxonomy" id="1280637"/>
    <lineage>
        <taxon>Bacteria</taxon>
        <taxon>Bacillati</taxon>
        <taxon>Actinomycetota</taxon>
        <taxon>Actinomycetes</taxon>
        <taxon>Pseudonocardiales</taxon>
        <taxon>Pseudonocardiaceae</taxon>
        <taxon>Saccharothrix</taxon>
    </lineage>
</organism>
<keyword evidence="3" id="KW-0808">Transferase</keyword>
<reference evidence="10 11" key="1">
    <citation type="submission" date="2018-03" db="EMBL/GenBank/DDBJ databases">
        <title>Genomic Encyclopedia of Type Strains, Phase III (KMG-III): the genomes of soil and plant-associated and newly described type strains.</title>
        <authorList>
            <person name="Whitman W."/>
        </authorList>
    </citation>
    <scope>NUCLEOTIDE SEQUENCE [LARGE SCALE GENOMIC DNA]</scope>
    <source>
        <strain evidence="10 11">CGMCC 4.7097</strain>
    </source>
</reference>
<proteinExistence type="predicted"/>
<dbReference type="SUPFAM" id="SSF55874">
    <property type="entry name" value="ATPase domain of HSP90 chaperone/DNA topoisomerase II/histidine kinase"/>
    <property type="match status" value="1"/>
</dbReference>
<dbReference type="Pfam" id="PF02518">
    <property type="entry name" value="HATPase_c"/>
    <property type="match status" value="1"/>
</dbReference>
<name>A0A2P8IFK5_SACCR</name>
<dbReference type="GO" id="GO:0005886">
    <property type="term" value="C:plasma membrane"/>
    <property type="evidence" value="ECO:0007669"/>
    <property type="project" value="UniProtKB-SubCell"/>
</dbReference>
<dbReference type="PANTHER" id="PTHR24421">
    <property type="entry name" value="NITRATE/NITRITE SENSOR PROTEIN NARX-RELATED"/>
    <property type="match status" value="1"/>
</dbReference>
<evidence type="ECO:0000256" key="3">
    <source>
        <dbReference type="ARBA" id="ARBA00022679"/>
    </source>
</evidence>
<evidence type="ECO:0000256" key="1">
    <source>
        <dbReference type="ARBA" id="ARBA00004651"/>
    </source>
</evidence>
<accession>A0A2P8IFK5</accession>
<feature type="domain" description="Histidine kinase/HSP90-like ATPase" evidence="9">
    <location>
        <begin position="249"/>
        <end position="341"/>
    </location>
</feature>
<evidence type="ECO:0000256" key="5">
    <source>
        <dbReference type="ARBA" id="ARBA00022777"/>
    </source>
</evidence>
<dbReference type="InterPro" id="IPR003594">
    <property type="entry name" value="HATPase_dom"/>
</dbReference>
<dbReference type="GO" id="GO:0000155">
    <property type="term" value="F:phosphorelay sensor kinase activity"/>
    <property type="evidence" value="ECO:0007669"/>
    <property type="project" value="InterPro"/>
</dbReference>
<dbReference type="AlphaFoldDB" id="A0A2P8IFK5"/>
<sequence length="341" mass="36515">MPKARADDVTAGGLLADRRAEILVRLEARLRDSGSLLGKDPAVLPECLARADAILTATVTDLARSAPPVQQQPQQPVTPPGGTGVLMDVVLAELLRVAAEQPQLVPDLAAVLTVLHRNLASQVHAIGDSYDTSILRTADEARRRERRQLAREVHDQLGHELSIAMHQLELVELYEAADDRAAAAKRISGAREHLSAALSIVRQLITEFSDGPAALDLEQEIVAFADTAGAWRTVVHVKVTGNQRLVPDRHRKELFLILREALLNVFAHAAAEKAVVLVDITSETITASVEDDGIGFDPARAAARQGFGLVSMRERAGSLGGSCVVTATATGSRVDVELPLP</sequence>
<evidence type="ECO:0000256" key="2">
    <source>
        <dbReference type="ARBA" id="ARBA00022475"/>
    </source>
</evidence>
<dbReference type="InterPro" id="IPR011712">
    <property type="entry name" value="Sig_transdc_His_kin_sub3_dim/P"/>
</dbReference>
<dbReference type="SMART" id="SM00387">
    <property type="entry name" value="HATPase_c"/>
    <property type="match status" value="1"/>
</dbReference>
<keyword evidence="8" id="KW-0472">Membrane</keyword>
<keyword evidence="4" id="KW-0812">Transmembrane</keyword>
<dbReference type="PANTHER" id="PTHR24421:SF37">
    <property type="entry name" value="SENSOR HISTIDINE KINASE NARS"/>
    <property type="match status" value="1"/>
</dbReference>
<dbReference type="Gene3D" id="3.30.565.10">
    <property type="entry name" value="Histidine kinase-like ATPase, C-terminal domain"/>
    <property type="match status" value="1"/>
</dbReference>
<gene>
    <name evidence="10" type="ORF">B0I31_102220</name>
</gene>
<dbReference type="Pfam" id="PF07730">
    <property type="entry name" value="HisKA_3"/>
    <property type="match status" value="1"/>
</dbReference>
<dbReference type="Gene3D" id="1.20.5.1930">
    <property type="match status" value="1"/>
</dbReference>
<keyword evidence="11" id="KW-1185">Reference proteome</keyword>
<evidence type="ECO:0000313" key="10">
    <source>
        <dbReference type="EMBL" id="PSL57242.1"/>
    </source>
</evidence>
<comment type="subcellular location">
    <subcellularLocation>
        <location evidence="1">Cell membrane</location>
        <topology evidence="1">Multi-pass membrane protein</topology>
    </subcellularLocation>
</comment>
<evidence type="ECO:0000256" key="8">
    <source>
        <dbReference type="ARBA" id="ARBA00023136"/>
    </source>
</evidence>
<evidence type="ECO:0000256" key="4">
    <source>
        <dbReference type="ARBA" id="ARBA00022692"/>
    </source>
</evidence>
<evidence type="ECO:0000256" key="6">
    <source>
        <dbReference type="ARBA" id="ARBA00022989"/>
    </source>
</evidence>
<comment type="caution">
    <text evidence="10">The sequence shown here is derived from an EMBL/GenBank/DDBJ whole genome shotgun (WGS) entry which is preliminary data.</text>
</comment>
<keyword evidence="2" id="KW-1003">Cell membrane</keyword>
<keyword evidence="7" id="KW-0902">Two-component regulatory system</keyword>
<keyword evidence="5 10" id="KW-0418">Kinase</keyword>
<dbReference type="GO" id="GO:0046983">
    <property type="term" value="F:protein dimerization activity"/>
    <property type="evidence" value="ECO:0007669"/>
    <property type="project" value="InterPro"/>
</dbReference>
<evidence type="ECO:0000313" key="11">
    <source>
        <dbReference type="Proteomes" id="UP000241118"/>
    </source>
</evidence>
<dbReference type="RefSeq" id="WP_181320006.1">
    <property type="nucleotide sequence ID" value="NZ_PYAX01000002.1"/>
</dbReference>
<evidence type="ECO:0000256" key="7">
    <source>
        <dbReference type="ARBA" id="ARBA00023012"/>
    </source>
</evidence>
<dbReference type="InterPro" id="IPR036890">
    <property type="entry name" value="HATPase_C_sf"/>
</dbReference>
<dbReference type="EMBL" id="PYAX01000002">
    <property type="protein sequence ID" value="PSL57242.1"/>
    <property type="molecule type" value="Genomic_DNA"/>
</dbReference>
<dbReference type="CDD" id="cd16917">
    <property type="entry name" value="HATPase_UhpB-NarQ-NarX-like"/>
    <property type="match status" value="1"/>
</dbReference>
<keyword evidence="6" id="KW-1133">Transmembrane helix</keyword>
<protein>
    <submittedName>
        <fullName evidence="10">Histidine kinase-like protein</fullName>
    </submittedName>
</protein>
<dbReference type="InterPro" id="IPR050482">
    <property type="entry name" value="Sensor_HK_TwoCompSys"/>
</dbReference>
<dbReference type="Proteomes" id="UP000241118">
    <property type="component" value="Unassembled WGS sequence"/>
</dbReference>